<feature type="region of interest" description="Disordered" evidence="1">
    <location>
        <begin position="191"/>
        <end position="255"/>
    </location>
</feature>
<sequence length="1089" mass="114464">MFTDPVTDDLPPRPSFPATTARAAAAPAPTGPYGFYPLANDGRSSPFQHIFLEVQALRRQGIAAPVTTAVGRPRAPVTARDRAADRLQTVLATAPLDYQDARSVLAKLSRQIHSAQTPTSDGTEALTDAILRRTRQLSAQRQHLERTDDAQGQRPRLSTFDSRGPQDGYHADQGPAPIAALTVVAGGFPGTANAVPRQRQPSRIPEPVQTIPSVRKRPRSPPPSRLAAGESMPTTAPIAAPAPPRPPSPLRPPNKFYNVRLSQNPVFLRRTSMKPPHLAALPSPATIPAPLLPAPAPTMLTPTAQRVRRISRPVRPEPAVTVSVQTEPLPRPVVADAPTLPRTRSFGLTTVEPWPVVSARPPPAPPTPVSTMGMGVQADPSRFYHDRGIQPSPPWPTLPTAVFADAATQCTTSPPLDMTYSVVQTDPPPRQITRQVHTGDLVAVAEEGIQTSPMGSLPPSPPPPVPVARPQVTSHGTQTDAPSPMHYPPPPLLPTDWASAPPARPAPVFPVPIPVPETVPLPASEPPRIDPARIQAEILKWMEQQVMLRCLTDDLFEETVAKLVEEIAEAELQRAHQRRPVTRDMQTVASPTADVSAEARPSPLPPGLDVGIQTTPPLPPVEVPAPPTPSPPPAARPPLPPTPPTKPDPVVPRLVLIERDVQTSPVPPPTPPQLPTPSRVPTPPPPPPATAMAEVQVSPPPSPSPPPPLASPPPVHDAQTQVSTPARVEAATQLVPSVMDVSISPATSLALPDPEPVPPTPTPSPPESTGMSLPPPSDASMSPPSTPQAFSTDAPPSMTYSMDVSEGEVLTILHSEGEVVSFDLPPPMLDHGKEDGEEVVVDDDDDENEFMTPRKRAVLAQKKRVLGRLRLRALNASLMDGVTPSASTSSSSSSSLFTLPSPPESAAVARQRVVDDADTTVQSMSLSLGEIPEGDEAATTAEPSVDTGTVTSRTATTTSATTGTSGTASTTRTSSDMSGPHSDSSTTSSTSRSSSPTTSTAATVPIPPPGHMPPSLRRPVVGLAPARLTAPAATHASHVSHVAGATFEEFSDTIDQLSGIAAGTILEDNEEEGQVGLMNGLGLPSPAIG</sequence>
<organism evidence="2 3">
    <name type="scientific">Allomyces macrogynus (strain ATCC 38327)</name>
    <name type="common">Allomyces javanicus var. macrogynus</name>
    <dbReference type="NCBI Taxonomy" id="578462"/>
    <lineage>
        <taxon>Eukaryota</taxon>
        <taxon>Fungi</taxon>
        <taxon>Fungi incertae sedis</taxon>
        <taxon>Blastocladiomycota</taxon>
        <taxon>Blastocladiomycetes</taxon>
        <taxon>Blastocladiales</taxon>
        <taxon>Blastocladiaceae</taxon>
        <taxon>Allomyces</taxon>
    </lineage>
</organism>
<feature type="region of interest" description="Disordered" evidence="1">
    <location>
        <begin position="926"/>
        <end position="1016"/>
    </location>
</feature>
<evidence type="ECO:0000313" key="2">
    <source>
        <dbReference type="EMBL" id="KNE54793.1"/>
    </source>
</evidence>
<dbReference type="AlphaFoldDB" id="A0A0L0RWR4"/>
<feature type="compositionally biased region" description="Pro residues" evidence="1">
    <location>
        <begin position="616"/>
        <end position="650"/>
    </location>
</feature>
<protein>
    <submittedName>
        <fullName evidence="2">Uncharacterized protein</fullName>
    </submittedName>
</protein>
<feature type="compositionally biased region" description="Pro residues" evidence="1">
    <location>
        <begin position="456"/>
        <end position="467"/>
    </location>
</feature>
<keyword evidence="3" id="KW-1185">Reference proteome</keyword>
<feature type="compositionally biased region" description="Low complexity" evidence="1">
    <location>
        <begin position="883"/>
        <end position="903"/>
    </location>
</feature>
<reference evidence="2 3" key="1">
    <citation type="submission" date="2009-11" db="EMBL/GenBank/DDBJ databases">
        <title>Annotation of Allomyces macrogynus ATCC 38327.</title>
        <authorList>
            <consortium name="The Broad Institute Genome Sequencing Platform"/>
            <person name="Russ C."/>
            <person name="Cuomo C."/>
            <person name="Burger G."/>
            <person name="Gray M.W."/>
            <person name="Holland P.W.H."/>
            <person name="King N."/>
            <person name="Lang F.B.F."/>
            <person name="Roger A.J."/>
            <person name="Ruiz-Trillo I."/>
            <person name="Young S.K."/>
            <person name="Zeng Q."/>
            <person name="Gargeya S."/>
            <person name="Fitzgerald M."/>
            <person name="Haas B."/>
            <person name="Abouelleil A."/>
            <person name="Alvarado L."/>
            <person name="Arachchi H.M."/>
            <person name="Berlin A."/>
            <person name="Chapman S.B."/>
            <person name="Gearin G."/>
            <person name="Goldberg J."/>
            <person name="Griggs A."/>
            <person name="Gujja S."/>
            <person name="Hansen M."/>
            <person name="Heiman D."/>
            <person name="Howarth C."/>
            <person name="Larimer J."/>
            <person name="Lui A."/>
            <person name="MacDonald P.J.P."/>
            <person name="McCowen C."/>
            <person name="Montmayeur A."/>
            <person name="Murphy C."/>
            <person name="Neiman D."/>
            <person name="Pearson M."/>
            <person name="Priest M."/>
            <person name="Roberts A."/>
            <person name="Saif S."/>
            <person name="Shea T."/>
            <person name="Sisk P."/>
            <person name="Stolte C."/>
            <person name="Sykes S."/>
            <person name="Wortman J."/>
            <person name="Nusbaum C."/>
            <person name="Birren B."/>
        </authorList>
    </citation>
    <scope>NUCLEOTIDE SEQUENCE [LARGE SCALE GENOMIC DNA]</scope>
    <source>
        <strain evidence="2 3">ATCC 38327</strain>
    </source>
</reference>
<feature type="region of interest" description="Disordered" evidence="1">
    <location>
        <begin position="1"/>
        <end position="34"/>
    </location>
</feature>
<feature type="region of interest" description="Disordered" evidence="1">
    <location>
        <begin position="138"/>
        <end position="174"/>
    </location>
</feature>
<reference evidence="3" key="2">
    <citation type="submission" date="2009-11" db="EMBL/GenBank/DDBJ databases">
        <title>The Genome Sequence of Allomyces macrogynus strain ATCC 38327.</title>
        <authorList>
            <consortium name="The Broad Institute Genome Sequencing Platform"/>
            <person name="Russ C."/>
            <person name="Cuomo C."/>
            <person name="Shea T."/>
            <person name="Young S.K."/>
            <person name="Zeng Q."/>
            <person name="Koehrsen M."/>
            <person name="Haas B."/>
            <person name="Borodovsky M."/>
            <person name="Guigo R."/>
            <person name="Alvarado L."/>
            <person name="Berlin A."/>
            <person name="Borenstein D."/>
            <person name="Chen Z."/>
            <person name="Engels R."/>
            <person name="Freedman E."/>
            <person name="Gellesch M."/>
            <person name="Goldberg J."/>
            <person name="Griggs A."/>
            <person name="Gujja S."/>
            <person name="Heiman D."/>
            <person name="Hepburn T."/>
            <person name="Howarth C."/>
            <person name="Jen D."/>
            <person name="Larson L."/>
            <person name="Lewis B."/>
            <person name="Mehta T."/>
            <person name="Park D."/>
            <person name="Pearson M."/>
            <person name="Roberts A."/>
            <person name="Saif S."/>
            <person name="Shenoy N."/>
            <person name="Sisk P."/>
            <person name="Stolte C."/>
            <person name="Sykes S."/>
            <person name="Walk T."/>
            <person name="White J."/>
            <person name="Yandava C."/>
            <person name="Burger G."/>
            <person name="Gray M.W."/>
            <person name="Holland P.W.H."/>
            <person name="King N."/>
            <person name="Lang F.B.F."/>
            <person name="Roger A.J."/>
            <person name="Ruiz-Trillo I."/>
            <person name="Lander E."/>
            <person name="Nusbaum C."/>
        </authorList>
    </citation>
    <scope>NUCLEOTIDE SEQUENCE [LARGE SCALE GENOMIC DNA]</scope>
    <source>
        <strain evidence="3">ATCC 38327</strain>
    </source>
</reference>
<feature type="region of interest" description="Disordered" evidence="1">
    <location>
        <begin position="575"/>
        <end position="731"/>
    </location>
</feature>
<evidence type="ECO:0000256" key="1">
    <source>
        <dbReference type="SAM" id="MobiDB-lite"/>
    </source>
</evidence>
<name>A0A0L0RWR4_ALLM3</name>
<accession>A0A0L0RWR4</accession>
<dbReference type="STRING" id="578462.A0A0L0RWR4"/>
<feature type="compositionally biased region" description="Pro residues" evidence="1">
    <location>
        <begin position="753"/>
        <end position="766"/>
    </location>
</feature>
<dbReference type="VEuPathDB" id="FungiDB:AMAG_00747"/>
<feature type="compositionally biased region" description="Pro residues" evidence="1">
    <location>
        <begin position="240"/>
        <end position="252"/>
    </location>
</feature>
<evidence type="ECO:0000313" key="3">
    <source>
        <dbReference type="Proteomes" id="UP000054350"/>
    </source>
</evidence>
<dbReference type="Proteomes" id="UP000054350">
    <property type="component" value="Unassembled WGS sequence"/>
</dbReference>
<feature type="region of interest" description="Disordered" evidence="1">
    <location>
        <begin position="451"/>
        <end position="484"/>
    </location>
</feature>
<proteinExistence type="predicted"/>
<feature type="compositionally biased region" description="Basic and acidic residues" evidence="1">
    <location>
        <begin position="142"/>
        <end position="151"/>
    </location>
</feature>
<feature type="compositionally biased region" description="Low complexity" evidence="1">
    <location>
        <begin position="947"/>
        <end position="1004"/>
    </location>
</feature>
<dbReference type="EMBL" id="GG745328">
    <property type="protein sequence ID" value="KNE54793.1"/>
    <property type="molecule type" value="Genomic_DNA"/>
</dbReference>
<feature type="region of interest" description="Disordered" evidence="1">
    <location>
        <begin position="881"/>
        <end position="903"/>
    </location>
</feature>
<feature type="compositionally biased region" description="Pro residues" evidence="1">
    <location>
        <begin position="665"/>
        <end position="689"/>
    </location>
</feature>
<feature type="compositionally biased region" description="Low complexity" evidence="1">
    <location>
        <begin position="16"/>
        <end position="34"/>
    </location>
</feature>
<feature type="region of interest" description="Disordered" evidence="1">
    <location>
        <begin position="745"/>
        <end position="801"/>
    </location>
</feature>
<gene>
    <name evidence="2" type="ORF">AMAG_00747</name>
</gene>
<feature type="compositionally biased region" description="Pro residues" evidence="1">
    <location>
        <begin position="698"/>
        <end position="715"/>
    </location>
</feature>